<evidence type="ECO:0000313" key="3">
    <source>
        <dbReference type="Proteomes" id="UP000689129"/>
    </source>
</evidence>
<dbReference type="InterPro" id="IPR005302">
    <property type="entry name" value="MoCF_Sase_C"/>
</dbReference>
<dbReference type="GO" id="GO:0030151">
    <property type="term" value="F:molybdenum ion binding"/>
    <property type="evidence" value="ECO:0007669"/>
    <property type="project" value="InterPro"/>
</dbReference>
<dbReference type="PANTHER" id="PTHR14237:SF34">
    <property type="entry name" value="MOSC DOMAIN PROTEIN (AFU_ORTHOLOGUE AFUA_2G07820)"/>
    <property type="match status" value="1"/>
</dbReference>
<gene>
    <name evidence="2" type="ORF">HYQ45_014597</name>
</gene>
<dbReference type="PROSITE" id="PS51340">
    <property type="entry name" value="MOSC"/>
    <property type="match status" value="1"/>
</dbReference>
<reference evidence="2" key="1">
    <citation type="journal article" date="2021" name="Mol. Plant Pathol.">
        <title>A 20-kb lineage-specific genomic region tames virulence in pathogenic amphidiploid Verticillium longisporum.</title>
        <authorList>
            <person name="Harting R."/>
            <person name="Starke J."/>
            <person name="Kusch H."/>
            <person name="Poggeler S."/>
            <person name="Maurus I."/>
            <person name="Schluter R."/>
            <person name="Landesfeind M."/>
            <person name="Bulla I."/>
            <person name="Nowrousian M."/>
            <person name="de Jonge R."/>
            <person name="Stahlhut G."/>
            <person name="Hoff K.J."/>
            <person name="Asshauer K.P."/>
            <person name="Thurmer A."/>
            <person name="Stanke M."/>
            <person name="Daniel R."/>
            <person name="Morgenstern B."/>
            <person name="Thomma B.P.H.J."/>
            <person name="Kronstad J.W."/>
            <person name="Braus-Stromeyer S.A."/>
            <person name="Braus G.H."/>
        </authorList>
    </citation>
    <scope>NUCLEOTIDE SEQUENCE</scope>
    <source>
        <strain evidence="2">Vl32</strain>
    </source>
</reference>
<organism evidence="2 3">
    <name type="scientific">Verticillium longisporum</name>
    <name type="common">Verticillium dahliae var. longisporum</name>
    <dbReference type="NCBI Taxonomy" id="100787"/>
    <lineage>
        <taxon>Eukaryota</taxon>
        <taxon>Fungi</taxon>
        <taxon>Dikarya</taxon>
        <taxon>Ascomycota</taxon>
        <taxon>Pezizomycotina</taxon>
        <taxon>Sordariomycetes</taxon>
        <taxon>Hypocreomycetidae</taxon>
        <taxon>Glomerellales</taxon>
        <taxon>Plectosphaerellaceae</taxon>
        <taxon>Verticillium</taxon>
    </lineage>
</organism>
<dbReference type="PANTHER" id="PTHR14237">
    <property type="entry name" value="MOLYBDOPTERIN COFACTOR SULFURASE MOSC"/>
    <property type="match status" value="1"/>
</dbReference>
<name>A0A8I3AKV7_VERLO</name>
<dbReference type="Pfam" id="PF03476">
    <property type="entry name" value="MOSC_N"/>
    <property type="match status" value="1"/>
</dbReference>
<dbReference type="OrthoDB" id="17255at2759"/>
<dbReference type="AlphaFoldDB" id="A0A8I3AKV7"/>
<proteinExistence type="predicted"/>
<dbReference type="InterPro" id="IPR005303">
    <property type="entry name" value="MOCOS_middle"/>
</dbReference>
<feature type="domain" description="MOSC" evidence="1">
    <location>
        <begin position="177"/>
        <end position="336"/>
    </location>
</feature>
<dbReference type="EMBL" id="JAEMWZ010000374">
    <property type="protein sequence ID" value="KAG7121415.1"/>
    <property type="molecule type" value="Genomic_DNA"/>
</dbReference>
<protein>
    <submittedName>
        <fullName evidence="2">Mitochondrial amidoxime reducing component 2 like protein</fullName>
    </submittedName>
</protein>
<evidence type="ECO:0000259" key="1">
    <source>
        <dbReference type="PROSITE" id="PS51340"/>
    </source>
</evidence>
<dbReference type="Proteomes" id="UP000689129">
    <property type="component" value="Unassembled WGS sequence"/>
</dbReference>
<evidence type="ECO:0000313" key="2">
    <source>
        <dbReference type="EMBL" id="KAG7121415.1"/>
    </source>
</evidence>
<dbReference type="Pfam" id="PF03473">
    <property type="entry name" value="MOSC"/>
    <property type="match status" value="1"/>
</dbReference>
<comment type="caution">
    <text evidence="2">The sequence shown here is derived from an EMBL/GenBank/DDBJ whole genome shotgun (WGS) entry which is preliminary data.</text>
</comment>
<sequence length="359" mass="39521">MKVTTLYVYPIKGLRAIPLTTATFTRQGISHDRTFMLLKVLESGSLKRMQLSDFPACALFEQEVVDDTIRVRYHVPEVPLAPDHPLQHQPLSVPLTPEDLASLDEVDVDLHNSPVRARRVGDAQDAWFSACFGFPTTLVYIGDGRRAVVGPNFLPPGSGAPTKPSTGWLSSVSSYVTSFTQPTASADEAQQNDDDDDVWLTFTDCAPFLVTSEASLAAVSARLAPDTPAEMIKFRPNVVVDADGASEWDEDFWAELGLPGDRRLQLTANCVRCTSLNVDYATGRTAQGEAGTVLKKLMKDRRVDKGSKWSPVFGRYAFLAGRDPLVVRVGDEVGVVRRNEERSVYDWPMHSKPPVTRPA</sequence>
<accession>A0A8I3AKV7</accession>
<dbReference type="GO" id="GO:0030170">
    <property type="term" value="F:pyridoxal phosphate binding"/>
    <property type="evidence" value="ECO:0007669"/>
    <property type="project" value="InterPro"/>
</dbReference>
<dbReference type="GO" id="GO:0003824">
    <property type="term" value="F:catalytic activity"/>
    <property type="evidence" value="ECO:0007669"/>
    <property type="project" value="InterPro"/>
</dbReference>